<dbReference type="GO" id="GO:0005768">
    <property type="term" value="C:endosome"/>
    <property type="evidence" value="ECO:0007669"/>
    <property type="project" value="UniProtKB-SubCell"/>
</dbReference>
<gene>
    <name evidence="6" type="ORF">ACAOBT_LOCUS23476</name>
</gene>
<evidence type="ECO:0008006" key="8">
    <source>
        <dbReference type="Google" id="ProtNLM"/>
    </source>
</evidence>
<name>A0A9P0LHN1_ACAOB</name>
<dbReference type="InterPro" id="IPR016024">
    <property type="entry name" value="ARM-type_fold"/>
</dbReference>
<keyword evidence="3" id="KW-0813">Transport</keyword>
<keyword evidence="4" id="KW-0967">Endosome</keyword>
<evidence type="ECO:0000256" key="1">
    <source>
        <dbReference type="ARBA" id="ARBA00004177"/>
    </source>
</evidence>
<dbReference type="Proteomes" id="UP001152888">
    <property type="component" value="Unassembled WGS sequence"/>
</dbReference>
<evidence type="ECO:0000256" key="4">
    <source>
        <dbReference type="ARBA" id="ARBA00022753"/>
    </source>
</evidence>
<protein>
    <recommendedName>
        <fullName evidence="8">VPS35 endosomal protein sorting factor-like</fullName>
    </recommendedName>
</protein>
<comment type="similarity">
    <text evidence="2">Belongs to the VPS35L family.</text>
</comment>
<dbReference type="GO" id="GO:0015031">
    <property type="term" value="P:protein transport"/>
    <property type="evidence" value="ECO:0007669"/>
    <property type="project" value="UniProtKB-KW"/>
</dbReference>
<keyword evidence="5" id="KW-0653">Protein transport</keyword>
<evidence type="ECO:0000313" key="7">
    <source>
        <dbReference type="Proteomes" id="UP001152888"/>
    </source>
</evidence>
<sequence>MLHNEIQWKTIVHATKVNHLNGVPVIDHPLKNVVVTERIPRKIFGSQPGTGRTTPISSAAPVQDPLFLALEQLDPLSEFAMLEIDPLSKMAAEMDTPDSLDPKTVANKDVKGNIFKDMDPWSSRKAGILSKYTTSEKLSIVTSFLYEGEKVVVKTQSTAVDKVQHRLEQLDSFEEGSQRKLNVSQAEYIGRIDQLNKELVSAWNSEQRVKALKIAIQCAKLLADTEVLPFYPSKFVLITDILDTFGKLVYERLRVKSDYYKPGSKTPTPLPEDFTPDMVPESAKETCLNWFHKIASIRELVPRLYVETALMKSYNFISSNECADGVLRITEMIHGIGNPLVAIYVRCYLCRVGINLMSQNSNYDFLYANFKAFLDSYQHLFSRCVKLEIAAQKMTMRTYASLYTPALDFILQAVVCTVNESVLADLLNNCKQCNNSSLILHSIMSSFKPSYVAERASDFVNMIVKCFDDCITLCSLLRMLGLCLNVCPPPSEQRRHILTAVWKYVSAFTNPAEYITCVEAWIQYIVVHFSNRDINIILGDIIEHMSPNRNFENFYNDLKIIVGKIVSNNQDFEMLLVMENFLPLIDLFQQEYMKVEVCKNILTNNFTCFTTNDPVTTNALMYLCTVLHDSVNALTPEDEYRQIGEILCNVIRKVDYGRDFEQQMNFYVEARGAFSNIDTVLAELVQRVNCLTVNTRHIVKGIHTRKTADFVRACAAYCFITIPSIVSEKTRLELYLLSGQVALFNQCLGQADACFKAVLSMLSDLQDVTTKSEIFLSSYIRQVLSTLLVVPDNPERGVLSLLKGLLNVIRDLDWNKQNCVLGSLYVNVIDLLSVMSQEEYSYHVDRVESNDSLYGSDTKFLVEINNMCSIIIGEILTLLKDLGICRRQSQLAIELFLRVALRGDLSMKSVSALALNLWQLSLKNGNADVKYMAKTKEYIRKRGMATNDIHLHQLLDKIIFQ</sequence>
<dbReference type="OrthoDB" id="1734063at2759"/>
<keyword evidence="7" id="KW-1185">Reference proteome</keyword>
<dbReference type="EMBL" id="CAKOFQ010007275">
    <property type="protein sequence ID" value="CAH1997003.1"/>
    <property type="molecule type" value="Genomic_DNA"/>
</dbReference>
<accession>A0A9P0LHN1</accession>
<comment type="subcellular location">
    <subcellularLocation>
        <location evidence="1">Endosome</location>
    </subcellularLocation>
</comment>
<evidence type="ECO:0000256" key="2">
    <source>
        <dbReference type="ARBA" id="ARBA00010704"/>
    </source>
</evidence>
<comment type="caution">
    <text evidence="6">The sequence shown here is derived from an EMBL/GenBank/DDBJ whole genome shotgun (WGS) entry which is preliminary data.</text>
</comment>
<evidence type="ECO:0000313" key="6">
    <source>
        <dbReference type="EMBL" id="CAH1997003.1"/>
    </source>
</evidence>
<evidence type="ECO:0000256" key="5">
    <source>
        <dbReference type="ARBA" id="ARBA00022927"/>
    </source>
</evidence>
<reference evidence="6" key="1">
    <citation type="submission" date="2022-03" db="EMBL/GenBank/DDBJ databases">
        <authorList>
            <person name="Sayadi A."/>
        </authorList>
    </citation>
    <scope>NUCLEOTIDE SEQUENCE</scope>
</reference>
<dbReference type="GO" id="GO:0032456">
    <property type="term" value="P:endocytic recycling"/>
    <property type="evidence" value="ECO:0007669"/>
    <property type="project" value="InterPro"/>
</dbReference>
<dbReference type="PANTHER" id="PTHR13673:SF0">
    <property type="entry name" value="VPS35 ENDOSOMAL PROTEIN-SORTING FACTOR-LIKE"/>
    <property type="match status" value="1"/>
</dbReference>
<dbReference type="AlphaFoldDB" id="A0A9P0LHN1"/>
<dbReference type="InterPro" id="IPR029705">
    <property type="entry name" value="VPS35L"/>
</dbReference>
<organism evidence="6 7">
    <name type="scientific">Acanthoscelides obtectus</name>
    <name type="common">Bean weevil</name>
    <name type="synonym">Bruchus obtectus</name>
    <dbReference type="NCBI Taxonomy" id="200917"/>
    <lineage>
        <taxon>Eukaryota</taxon>
        <taxon>Metazoa</taxon>
        <taxon>Ecdysozoa</taxon>
        <taxon>Arthropoda</taxon>
        <taxon>Hexapoda</taxon>
        <taxon>Insecta</taxon>
        <taxon>Pterygota</taxon>
        <taxon>Neoptera</taxon>
        <taxon>Endopterygota</taxon>
        <taxon>Coleoptera</taxon>
        <taxon>Polyphaga</taxon>
        <taxon>Cucujiformia</taxon>
        <taxon>Chrysomeloidea</taxon>
        <taxon>Chrysomelidae</taxon>
        <taxon>Bruchinae</taxon>
        <taxon>Bruchini</taxon>
        <taxon>Acanthoscelides</taxon>
    </lineage>
</organism>
<evidence type="ECO:0000256" key="3">
    <source>
        <dbReference type="ARBA" id="ARBA00022448"/>
    </source>
</evidence>
<dbReference type="PANTHER" id="PTHR13673">
    <property type="entry name" value="ESOPHAGEAL CANCER ASSOCIATED PROTEIN"/>
    <property type="match status" value="1"/>
</dbReference>
<proteinExistence type="inferred from homology"/>
<dbReference type="SUPFAM" id="SSF48371">
    <property type="entry name" value="ARM repeat"/>
    <property type="match status" value="1"/>
</dbReference>